<evidence type="ECO:0000313" key="2">
    <source>
        <dbReference type="Proteomes" id="UP000051913"/>
    </source>
</evidence>
<dbReference type="RefSeq" id="WP_057851219.1">
    <property type="nucleotide sequence ID" value="NZ_LLXX01000102.1"/>
</dbReference>
<dbReference type="OrthoDB" id="9792392at2"/>
<dbReference type="PIRSF" id="PIRSF007028">
    <property type="entry name" value="UCP007028"/>
    <property type="match status" value="1"/>
</dbReference>
<dbReference type="Proteomes" id="UP000051913">
    <property type="component" value="Unassembled WGS sequence"/>
</dbReference>
<dbReference type="AlphaFoldDB" id="A0A0R3LM20"/>
<accession>A0A0R3LM20</accession>
<sequence length="117" mass="13131">MTYIDGFVAAVPTGNRDAYREHAEKAAPVFKEHGALKIVECWGDDVPDGKLTSFPMAVQKKDDETVVFSWIVWPSKQARDEGMKKVMTDPRIQPDVNPMPFDGKRMIFGGFEVLVEA</sequence>
<evidence type="ECO:0000313" key="1">
    <source>
        <dbReference type="EMBL" id="KRR06789.1"/>
    </source>
</evidence>
<dbReference type="Gene3D" id="3.30.70.100">
    <property type="match status" value="1"/>
</dbReference>
<gene>
    <name evidence="1" type="ORF">CP49_38505</name>
</gene>
<dbReference type="InterPro" id="IPR009874">
    <property type="entry name" value="DUF1428"/>
</dbReference>
<dbReference type="EMBL" id="LLXX01000102">
    <property type="protein sequence ID" value="KRR06789.1"/>
    <property type="molecule type" value="Genomic_DNA"/>
</dbReference>
<dbReference type="SUPFAM" id="SSF54909">
    <property type="entry name" value="Dimeric alpha+beta barrel"/>
    <property type="match status" value="1"/>
</dbReference>
<dbReference type="InterPro" id="IPR011008">
    <property type="entry name" value="Dimeric_a/b-barrel"/>
</dbReference>
<proteinExistence type="predicted"/>
<dbReference type="STRING" id="1518501.CQ10_28525"/>
<organism evidence="1 2">
    <name type="scientific">Bradyrhizobium valentinum</name>
    <dbReference type="NCBI Taxonomy" id="1518501"/>
    <lineage>
        <taxon>Bacteria</taxon>
        <taxon>Pseudomonadati</taxon>
        <taxon>Pseudomonadota</taxon>
        <taxon>Alphaproteobacteria</taxon>
        <taxon>Hyphomicrobiales</taxon>
        <taxon>Nitrobacteraceae</taxon>
        <taxon>Bradyrhizobium</taxon>
    </lineage>
</organism>
<reference evidence="1 2" key="1">
    <citation type="submission" date="2014-03" db="EMBL/GenBank/DDBJ databases">
        <title>Bradyrhizobium valentinum sp. nov., isolated from effective nodules of Lupinus mariae-josephae, a lupine endemic of basic-lime soils in Eastern Spain.</title>
        <authorList>
            <person name="Duran D."/>
            <person name="Rey L."/>
            <person name="Navarro A."/>
            <person name="Busquets A."/>
            <person name="Imperial J."/>
            <person name="Ruiz-Argueso T."/>
        </authorList>
    </citation>
    <scope>NUCLEOTIDE SEQUENCE [LARGE SCALE GENOMIC DNA]</scope>
    <source>
        <strain evidence="1 2">LmjM3</strain>
    </source>
</reference>
<name>A0A0R3LM20_9BRAD</name>
<dbReference type="Pfam" id="PF07237">
    <property type="entry name" value="DUF1428"/>
    <property type="match status" value="1"/>
</dbReference>
<keyword evidence="2" id="KW-1185">Reference proteome</keyword>
<comment type="caution">
    <text evidence="1">The sequence shown here is derived from an EMBL/GenBank/DDBJ whole genome shotgun (WGS) entry which is preliminary data.</text>
</comment>
<protein>
    <submittedName>
        <fullName evidence="1">RNA signal recognition particle 4.5S RNA</fullName>
    </submittedName>
</protein>